<organism evidence="2 3">
    <name type="scientific">Flavobacterium frigidimaris</name>
    <dbReference type="NCBI Taxonomy" id="262320"/>
    <lineage>
        <taxon>Bacteria</taxon>
        <taxon>Pseudomonadati</taxon>
        <taxon>Bacteroidota</taxon>
        <taxon>Flavobacteriia</taxon>
        <taxon>Flavobacteriales</taxon>
        <taxon>Flavobacteriaceae</taxon>
        <taxon>Flavobacterium</taxon>
    </lineage>
</organism>
<feature type="signal peptide" evidence="1">
    <location>
        <begin position="1"/>
        <end position="22"/>
    </location>
</feature>
<comment type="caution">
    <text evidence="2">The sequence shown here is derived from an EMBL/GenBank/DDBJ whole genome shotgun (WGS) entry which is preliminary data.</text>
</comment>
<protein>
    <recommendedName>
        <fullName evidence="4">Lipoprotein</fullName>
    </recommendedName>
</protein>
<evidence type="ECO:0000313" key="2">
    <source>
        <dbReference type="EMBL" id="OXA75334.1"/>
    </source>
</evidence>
<gene>
    <name evidence="2" type="ORF">B0A65_22180</name>
</gene>
<keyword evidence="1" id="KW-0732">Signal</keyword>
<accession>A0ABX4BJ85</accession>
<proteinExistence type="predicted"/>
<dbReference type="PROSITE" id="PS51257">
    <property type="entry name" value="PROKAR_LIPOPROTEIN"/>
    <property type="match status" value="1"/>
</dbReference>
<evidence type="ECO:0000313" key="3">
    <source>
        <dbReference type="Proteomes" id="UP000198382"/>
    </source>
</evidence>
<feature type="chain" id="PRO_5046876657" description="Lipoprotein" evidence="1">
    <location>
        <begin position="23"/>
        <end position="129"/>
    </location>
</feature>
<evidence type="ECO:0000256" key="1">
    <source>
        <dbReference type="SAM" id="SignalP"/>
    </source>
</evidence>
<reference evidence="2 3" key="1">
    <citation type="submission" date="2016-11" db="EMBL/GenBank/DDBJ databases">
        <title>Whole genomes of Flavobacteriaceae.</title>
        <authorList>
            <person name="Stine C."/>
            <person name="Li C."/>
            <person name="Tadesse D."/>
        </authorList>
    </citation>
    <scope>NUCLEOTIDE SEQUENCE [LARGE SCALE GENOMIC DNA]</scope>
    <source>
        <strain evidence="2 3">DSM 15937</strain>
    </source>
</reference>
<sequence length="129" mass="14329">MRIKHYSILALISIFIFSCSHDSDSTPVAPTKISFAHADGSIISENECINPNSKYVIKIETNSKFTSNKKVKKLDYTVNGTVYSMTLSNNDIQTNPINLVDGDNFAQIVGSDSKCNLKYIDQGDFKLVE</sequence>
<dbReference type="RefSeq" id="WP_074664154.1">
    <property type="nucleotide sequence ID" value="NZ_MUGV01000046.1"/>
</dbReference>
<name>A0ABX4BJ85_FLAFR</name>
<dbReference type="Proteomes" id="UP000198382">
    <property type="component" value="Unassembled WGS sequence"/>
</dbReference>
<evidence type="ECO:0008006" key="4">
    <source>
        <dbReference type="Google" id="ProtNLM"/>
    </source>
</evidence>
<keyword evidence="3" id="KW-1185">Reference proteome</keyword>
<dbReference type="EMBL" id="MUGV01000046">
    <property type="protein sequence ID" value="OXA75334.1"/>
    <property type="molecule type" value="Genomic_DNA"/>
</dbReference>